<gene>
    <name evidence="2" type="ORF">GDO81_003404</name>
</gene>
<dbReference type="EMBL" id="WNYA01000010">
    <property type="protein sequence ID" value="KAG8553427.1"/>
    <property type="molecule type" value="Genomic_DNA"/>
</dbReference>
<reference evidence="2" key="1">
    <citation type="thesis" date="2020" institute="ProQuest LLC" country="789 East Eisenhower Parkway, Ann Arbor, MI, USA">
        <title>Comparative Genomics and Chromosome Evolution.</title>
        <authorList>
            <person name="Mudd A.B."/>
        </authorList>
    </citation>
    <scope>NUCLEOTIDE SEQUENCE</scope>
    <source>
        <strain evidence="2">237g6f4</strain>
        <tissue evidence="2">Blood</tissue>
    </source>
</reference>
<accession>A0AAV7A0Z9</accession>
<organism evidence="2 3">
    <name type="scientific">Engystomops pustulosus</name>
    <name type="common">Tungara frog</name>
    <name type="synonym">Physalaemus pustulosus</name>
    <dbReference type="NCBI Taxonomy" id="76066"/>
    <lineage>
        <taxon>Eukaryota</taxon>
        <taxon>Metazoa</taxon>
        <taxon>Chordata</taxon>
        <taxon>Craniata</taxon>
        <taxon>Vertebrata</taxon>
        <taxon>Euteleostomi</taxon>
        <taxon>Amphibia</taxon>
        <taxon>Batrachia</taxon>
        <taxon>Anura</taxon>
        <taxon>Neobatrachia</taxon>
        <taxon>Hyloidea</taxon>
        <taxon>Leptodactylidae</taxon>
        <taxon>Leiuperinae</taxon>
        <taxon>Engystomops</taxon>
    </lineage>
</organism>
<evidence type="ECO:0000313" key="3">
    <source>
        <dbReference type="Proteomes" id="UP000824782"/>
    </source>
</evidence>
<comment type="caution">
    <text evidence="2">The sequence shown here is derived from an EMBL/GenBank/DDBJ whole genome shotgun (WGS) entry which is preliminary data.</text>
</comment>
<proteinExistence type="predicted"/>
<feature type="region of interest" description="Disordered" evidence="1">
    <location>
        <begin position="47"/>
        <end position="69"/>
    </location>
</feature>
<feature type="compositionally biased region" description="Basic and acidic residues" evidence="1">
    <location>
        <begin position="1"/>
        <end position="14"/>
    </location>
</feature>
<dbReference type="Proteomes" id="UP000824782">
    <property type="component" value="Unassembled WGS sequence"/>
</dbReference>
<name>A0AAV7A0Z9_ENGPU</name>
<sequence length="107" mass="12201">MRPTRWEQECRPEPGELGAESADNIGAVLNSRDEQREIAEAREMCRASYDTSGPSLKRKPPEEGEADEEVVEECKDAVEPQKEEENLPYKEEIYKDSSTFLKVLINV</sequence>
<evidence type="ECO:0000256" key="1">
    <source>
        <dbReference type="SAM" id="MobiDB-lite"/>
    </source>
</evidence>
<evidence type="ECO:0000313" key="2">
    <source>
        <dbReference type="EMBL" id="KAG8553427.1"/>
    </source>
</evidence>
<feature type="region of interest" description="Disordered" evidence="1">
    <location>
        <begin position="1"/>
        <end position="23"/>
    </location>
</feature>
<dbReference type="AlphaFoldDB" id="A0AAV7A0Z9"/>
<keyword evidence="3" id="KW-1185">Reference proteome</keyword>
<protein>
    <submittedName>
        <fullName evidence="2">Uncharacterized protein</fullName>
    </submittedName>
</protein>